<evidence type="ECO:0000313" key="3">
    <source>
        <dbReference type="Proteomes" id="UP000258309"/>
    </source>
</evidence>
<dbReference type="Pfam" id="PF06985">
    <property type="entry name" value="HET"/>
    <property type="match status" value="1"/>
</dbReference>
<organism evidence="2 3">
    <name type="scientific">Scytalidium lignicola</name>
    <name type="common">Hyphomycete</name>
    <dbReference type="NCBI Taxonomy" id="5539"/>
    <lineage>
        <taxon>Eukaryota</taxon>
        <taxon>Fungi</taxon>
        <taxon>Dikarya</taxon>
        <taxon>Ascomycota</taxon>
        <taxon>Pezizomycotina</taxon>
        <taxon>Leotiomycetes</taxon>
        <taxon>Leotiomycetes incertae sedis</taxon>
        <taxon>Scytalidium</taxon>
    </lineage>
</organism>
<reference evidence="2 3" key="1">
    <citation type="submission" date="2018-05" db="EMBL/GenBank/DDBJ databases">
        <title>Draft genome sequence of Scytalidium lignicola DSM 105466, a ubiquitous saprotrophic fungus.</title>
        <authorList>
            <person name="Buettner E."/>
            <person name="Gebauer A.M."/>
            <person name="Hofrichter M."/>
            <person name="Liers C."/>
            <person name="Kellner H."/>
        </authorList>
    </citation>
    <scope>NUCLEOTIDE SEQUENCE [LARGE SCALE GENOMIC DNA]</scope>
    <source>
        <strain evidence="2 3">DSM 105466</strain>
    </source>
</reference>
<dbReference type="PANTHER" id="PTHR33112">
    <property type="entry name" value="DOMAIN PROTEIN, PUTATIVE-RELATED"/>
    <property type="match status" value="1"/>
</dbReference>
<feature type="domain" description="Heterokaryon incompatibility" evidence="1">
    <location>
        <begin position="305"/>
        <end position="446"/>
    </location>
</feature>
<sequence length="878" mass="99391">MASELAAEATEVFSAVGKVVTQSAKQYCGAVVSDIKTAIVPDKLVKKLGIRQKRDDELCHTCRKLDLVKLFNDMSPVLDQLDERILIGTYDEIVTKTHCPFCRLVLSAVNNSLHDPIQPGYRTAEGEAVCCLLRRRHASVRFLWQRNVKIELRSIPVKSLFSKSRLHCKLGWEDDMRTDNDFIANIAQDFDAQIIVHSDSAAKYPFPPSLDKNNKHNHSSQGDAMYDLKVSHEAGWWLDPIPLLGCTPEPTFDIQKLLVWHQSCSNCNNVDLTSPDPTLLVEIPGMLLIDTNTMNLVLALAGVAYAALSYVWGKLKDPFRATKANRDELMAEGGLLKVPLPRTIREAIEVIKAAGFRYFWVDAICIIQDDLEVLMAQITAMDTIYKGASLTLVAAGGNSADEPLDNSKHQIHAEVFGDLTLMARNRPLEATLSRSTWNSRAWCFQEKILSSKMLIFTKEEVYYDCSHFIWCQSMESPDSKTDYSASLKRSVYGDPDDERTRSGKKGTKSSNIWLTWSPMKFTVEEYTSRSLTDENDILSAIWGVLNSISPDLTNMVGGSSVPYLIYMMLWRPVGAHYRRSATKVPYPSWSWLGWIGPKQFPELFELECPAGIWYEIRDFATSRSTIVTSWYFRDCRSCEAPRHLQNVVQLDHHHPKEMKAYTTQKLEMLGQENVIAKTRDLTADQLEQLQKAEVILLKESSGSYAFALKSEYSLSDQQEHVQSSPSYHDMLDNGVLQFWTESAFFRVRESEDNNSEPVIDAASCSLFKIVDSADHWIGTVQLPNNWSGKDKECEFITISANLVTCSLTGEGVLHEMPKWRKMKSQMKSMGDPTYVAAYFYDVLLVEWRYGIAYRVGLGSIYFEDWDLADPVQKLVTLG</sequence>
<gene>
    <name evidence="2" type="ORF">B7463_g3363</name>
</gene>
<dbReference type="OrthoDB" id="5135333at2759"/>
<dbReference type="PANTHER" id="PTHR33112:SF12">
    <property type="entry name" value="HETEROKARYON INCOMPATIBILITY DOMAIN-CONTAINING PROTEIN"/>
    <property type="match status" value="1"/>
</dbReference>
<dbReference type="EMBL" id="NCSJ02000044">
    <property type="protein sequence ID" value="RFU32948.1"/>
    <property type="molecule type" value="Genomic_DNA"/>
</dbReference>
<feature type="non-terminal residue" evidence="2">
    <location>
        <position position="878"/>
    </location>
</feature>
<keyword evidence="3" id="KW-1185">Reference proteome</keyword>
<proteinExistence type="predicted"/>
<dbReference type="AlphaFoldDB" id="A0A3E2HHP7"/>
<accession>A0A3E2HHP7</accession>
<evidence type="ECO:0000313" key="2">
    <source>
        <dbReference type="EMBL" id="RFU32948.1"/>
    </source>
</evidence>
<comment type="caution">
    <text evidence="2">The sequence shown here is derived from an EMBL/GenBank/DDBJ whole genome shotgun (WGS) entry which is preliminary data.</text>
</comment>
<dbReference type="Proteomes" id="UP000258309">
    <property type="component" value="Unassembled WGS sequence"/>
</dbReference>
<protein>
    <recommendedName>
        <fullName evidence="1">Heterokaryon incompatibility domain-containing protein</fullName>
    </recommendedName>
</protein>
<feature type="non-terminal residue" evidence="2">
    <location>
        <position position="1"/>
    </location>
</feature>
<dbReference type="InterPro" id="IPR010730">
    <property type="entry name" value="HET"/>
</dbReference>
<evidence type="ECO:0000259" key="1">
    <source>
        <dbReference type="Pfam" id="PF06985"/>
    </source>
</evidence>
<name>A0A3E2HHP7_SCYLI</name>